<dbReference type="KEGG" id="cliz:G7Y31_10860"/>
<dbReference type="Pfam" id="PF11021">
    <property type="entry name" value="DUF2613"/>
    <property type="match status" value="1"/>
</dbReference>
<dbReference type="AlphaFoldDB" id="A0A7T0PBR0"/>
<sequence>MAHETEPAPQRADSARLSKRSLSPALGSAVVGIALGVVAVVGIAQFSGHNTVPPSQAVSADDALLGGPEYGSRN</sequence>
<evidence type="ECO:0000256" key="2">
    <source>
        <dbReference type="SAM" id="Phobius"/>
    </source>
</evidence>
<keyword evidence="2" id="KW-0472">Membrane</keyword>
<gene>
    <name evidence="3" type="ORF">G7Y31_10860</name>
</gene>
<feature type="transmembrane region" description="Helical" evidence="2">
    <location>
        <begin position="25"/>
        <end position="46"/>
    </location>
</feature>
<dbReference type="EMBL" id="CP064954">
    <property type="protein sequence ID" value="QPK78987.1"/>
    <property type="molecule type" value="Genomic_DNA"/>
</dbReference>
<reference evidence="3 4" key="1">
    <citation type="submission" date="2020-11" db="EMBL/GenBank/DDBJ databases">
        <title>Corynebacterium sp. ZJ-599.</title>
        <authorList>
            <person name="Zhou J."/>
        </authorList>
    </citation>
    <scope>NUCLEOTIDE SEQUENCE [LARGE SCALE GENOMIC DNA]</scope>
    <source>
        <strain evidence="3 4">ZJ-599</strain>
    </source>
</reference>
<organism evidence="3 4">
    <name type="scientific">Corynebacterium lizhenjunii</name>
    <dbReference type="NCBI Taxonomy" id="2709394"/>
    <lineage>
        <taxon>Bacteria</taxon>
        <taxon>Bacillati</taxon>
        <taxon>Actinomycetota</taxon>
        <taxon>Actinomycetes</taxon>
        <taxon>Mycobacteriales</taxon>
        <taxon>Corynebacteriaceae</taxon>
        <taxon>Corynebacterium</taxon>
    </lineage>
</organism>
<keyword evidence="4" id="KW-1185">Reference proteome</keyword>
<evidence type="ECO:0000256" key="1">
    <source>
        <dbReference type="SAM" id="MobiDB-lite"/>
    </source>
</evidence>
<keyword evidence="2" id="KW-1133">Transmembrane helix</keyword>
<dbReference type="Proteomes" id="UP000594681">
    <property type="component" value="Chromosome"/>
</dbReference>
<keyword evidence="2" id="KW-0812">Transmembrane</keyword>
<name>A0A7T0PBR0_9CORY</name>
<feature type="region of interest" description="Disordered" evidence="1">
    <location>
        <begin position="51"/>
        <end position="74"/>
    </location>
</feature>
<evidence type="ECO:0000313" key="4">
    <source>
        <dbReference type="Proteomes" id="UP000594681"/>
    </source>
</evidence>
<proteinExistence type="predicted"/>
<dbReference type="RefSeq" id="WP_165007468.1">
    <property type="nucleotide sequence ID" value="NZ_CP064954.1"/>
</dbReference>
<protein>
    <submittedName>
        <fullName evidence="3">DUF2613 domain-containing protein</fullName>
    </submittedName>
</protein>
<accession>A0A7T0PBR0</accession>
<evidence type="ECO:0000313" key="3">
    <source>
        <dbReference type="EMBL" id="QPK78987.1"/>
    </source>
</evidence>
<dbReference type="InterPro" id="IPR022566">
    <property type="entry name" value="DUF2613"/>
</dbReference>